<dbReference type="InterPro" id="IPR050065">
    <property type="entry name" value="GlmU-like"/>
</dbReference>
<comment type="caution">
    <text evidence="4">The sequence shown here is derived from an EMBL/GenBank/DDBJ whole genome shotgun (WGS) entry which is preliminary data.</text>
</comment>
<reference evidence="4 5" key="1">
    <citation type="submission" date="2016-04" db="EMBL/GenBank/DDBJ databases">
        <title>Genome sequence of Methanobrevibacter curvatus DSM 11111.</title>
        <authorList>
            <person name="Poehlein A."/>
            <person name="Seedorf H."/>
            <person name="Daniel R."/>
        </authorList>
    </citation>
    <scope>NUCLEOTIDE SEQUENCE [LARGE SCALE GENOMIC DNA]</scope>
    <source>
        <strain evidence="4 5">DSM 11111</strain>
    </source>
</reference>
<proteinExistence type="predicted"/>
<name>A0A166DVJ4_9EURY</name>
<dbReference type="PATRIC" id="fig|49547.3.peg.179"/>
<dbReference type="STRING" id="49547.MBCUR_01730"/>
<dbReference type="Pfam" id="PF00483">
    <property type="entry name" value="NTP_transferase"/>
    <property type="match status" value="1"/>
</dbReference>
<dbReference type="Proteomes" id="UP000077245">
    <property type="component" value="Unassembled WGS sequence"/>
</dbReference>
<organism evidence="4 5">
    <name type="scientific">Methanobrevibacter curvatus</name>
    <dbReference type="NCBI Taxonomy" id="49547"/>
    <lineage>
        <taxon>Archaea</taxon>
        <taxon>Methanobacteriati</taxon>
        <taxon>Methanobacteriota</taxon>
        <taxon>Methanomada group</taxon>
        <taxon>Methanobacteria</taxon>
        <taxon>Methanobacteriales</taxon>
        <taxon>Methanobacteriaceae</taxon>
        <taxon>Methanobrevibacter</taxon>
    </lineage>
</organism>
<sequence length="249" mass="28701">MYLSEKMIGIILSAGTGTRLRPLTENMPKPLLKIDNITIIERMVKNFMENGIKEFIFVVGHFKEKVIEHGKYLKEKYKISIEIVENKNYQTTNTSVSTYLATKNLNDSFLLVNGDNVLDPEIVKNLVKNEHTSLVVDNFKKLNEESFKIIVQNGIIGGIGKDLDIDKSTGEFIGLSKVIKKDLKEFNKILKKLTEDDSQNYYDLCYEDLSKIVKIDYIFTNGLKWSEIDDFNDWEIAQKLVKKFDNHSC</sequence>
<evidence type="ECO:0000256" key="2">
    <source>
        <dbReference type="ARBA" id="ARBA00022695"/>
    </source>
</evidence>
<keyword evidence="1 4" id="KW-0808">Transferase</keyword>
<keyword evidence="2" id="KW-0548">Nucleotidyltransferase</keyword>
<evidence type="ECO:0000259" key="3">
    <source>
        <dbReference type="Pfam" id="PF00483"/>
    </source>
</evidence>
<dbReference type="Gene3D" id="3.90.550.10">
    <property type="entry name" value="Spore Coat Polysaccharide Biosynthesis Protein SpsA, Chain A"/>
    <property type="match status" value="1"/>
</dbReference>
<dbReference type="EMBL" id="LWMV01000021">
    <property type="protein sequence ID" value="KZX15995.1"/>
    <property type="molecule type" value="Genomic_DNA"/>
</dbReference>
<dbReference type="GO" id="GO:0016779">
    <property type="term" value="F:nucleotidyltransferase activity"/>
    <property type="evidence" value="ECO:0007669"/>
    <property type="project" value="UniProtKB-KW"/>
</dbReference>
<evidence type="ECO:0000313" key="5">
    <source>
        <dbReference type="Proteomes" id="UP000077245"/>
    </source>
</evidence>
<dbReference type="CDD" id="cd02523">
    <property type="entry name" value="PC_cytidylyltransferase"/>
    <property type="match status" value="1"/>
</dbReference>
<dbReference type="InterPro" id="IPR029044">
    <property type="entry name" value="Nucleotide-diphossugar_trans"/>
</dbReference>
<dbReference type="AlphaFoldDB" id="A0A166DVJ4"/>
<evidence type="ECO:0000313" key="4">
    <source>
        <dbReference type="EMBL" id="KZX15995.1"/>
    </source>
</evidence>
<dbReference type="InterPro" id="IPR005835">
    <property type="entry name" value="NTP_transferase_dom"/>
</dbReference>
<gene>
    <name evidence="4" type="ORF">MBCUR_01730</name>
</gene>
<dbReference type="SUPFAM" id="SSF53448">
    <property type="entry name" value="Nucleotide-diphospho-sugar transferases"/>
    <property type="match status" value="1"/>
</dbReference>
<dbReference type="PANTHER" id="PTHR43584:SF5">
    <property type="entry name" value="PROTEIN LICC"/>
    <property type="match status" value="1"/>
</dbReference>
<feature type="domain" description="Nucleotidyl transferase" evidence="3">
    <location>
        <begin position="9"/>
        <end position="128"/>
    </location>
</feature>
<accession>A0A166DVJ4</accession>
<protein>
    <submittedName>
        <fullName evidence="4">Bifunctional IPC transferase and DIPP synthase</fullName>
    </submittedName>
</protein>
<evidence type="ECO:0000256" key="1">
    <source>
        <dbReference type="ARBA" id="ARBA00022679"/>
    </source>
</evidence>
<dbReference type="PANTHER" id="PTHR43584">
    <property type="entry name" value="NUCLEOTIDYL TRANSFERASE"/>
    <property type="match status" value="1"/>
</dbReference>
<keyword evidence="5" id="KW-1185">Reference proteome</keyword>